<dbReference type="PANTHER" id="PTHR42685:SF22">
    <property type="entry name" value="CONDITIONED MEDIUM FACTOR RECEPTOR 1"/>
    <property type="match status" value="1"/>
</dbReference>
<dbReference type="SUPFAM" id="SSF51905">
    <property type="entry name" value="FAD/NAD(P)-binding domain"/>
    <property type="match status" value="1"/>
</dbReference>
<keyword evidence="3" id="KW-1185">Reference proteome</keyword>
<dbReference type="Gene3D" id="3.50.50.60">
    <property type="entry name" value="FAD/NAD(P)-binding domain"/>
    <property type="match status" value="1"/>
</dbReference>
<reference evidence="2 3" key="1">
    <citation type="submission" date="2018-11" db="EMBL/GenBank/DDBJ databases">
        <title>Genomic Encyclopedia of Type Strains, Phase IV (KMG-IV): sequencing the most valuable type-strain genomes for metagenomic binning, comparative biology and taxonomic classification.</title>
        <authorList>
            <person name="Goeker M."/>
        </authorList>
    </citation>
    <scope>NUCLEOTIDE SEQUENCE [LARGE SCALE GENOMIC DNA]</scope>
    <source>
        <strain evidence="2 3">DSM 5900</strain>
    </source>
</reference>
<dbReference type="RefSeq" id="WP_123695449.1">
    <property type="nucleotide sequence ID" value="NZ_AP019700.1"/>
</dbReference>
<dbReference type="EMBL" id="RJKX01000019">
    <property type="protein sequence ID" value="ROP81004.1"/>
    <property type="molecule type" value="Genomic_DNA"/>
</dbReference>
<dbReference type="InterPro" id="IPR036188">
    <property type="entry name" value="FAD/NAD-bd_sf"/>
</dbReference>
<dbReference type="GO" id="GO:0071949">
    <property type="term" value="F:FAD binding"/>
    <property type="evidence" value="ECO:0007669"/>
    <property type="project" value="InterPro"/>
</dbReference>
<gene>
    <name evidence="2" type="ORF">EDC65_5339</name>
</gene>
<dbReference type="Proteomes" id="UP000278222">
    <property type="component" value="Unassembled WGS sequence"/>
</dbReference>
<dbReference type="Pfam" id="PF01494">
    <property type="entry name" value="FAD_binding_3"/>
    <property type="match status" value="1"/>
</dbReference>
<evidence type="ECO:0000313" key="3">
    <source>
        <dbReference type="Proteomes" id="UP000278222"/>
    </source>
</evidence>
<dbReference type="OrthoDB" id="9799983at2"/>
<proteinExistence type="predicted"/>
<protein>
    <submittedName>
        <fullName evidence="2">Geranylgeranyl reductase family protein</fullName>
    </submittedName>
</protein>
<dbReference type="AlphaFoldDB" id="A0A3N1KKR5"/>
<dbReference type="InterPro" id="IPR011777">
    <property type="entry name" value="Geranylgeranyl_Rdtase_fam"/>
</dbReference>
<dbReference type="NCBIfam" id="TIGR02032">
    <property type="entry name" value="GG-red-SF"/>
    <property type="match status" value="1"/>
</dbReference>
<sequence>MTYDIIIVGGGPAGTTAAMYAARAGLRTLLLEKARFPRDKICGDAISGKAVTILDELGLVDGVRRLPGAEVRHILFGSPDHIGADIDLSRAADPSRVMGFVTRRADFDAFLFAAAIRSGVECREGFSVEDLMLDATGSVCGVRGRSLASNQIEELAARIVLGADGYRSIVARRAGLYAHDPEHTATGVRAYYRNVSGLSDRIELHYVDAVRPGYLWIFPLDGDMANVGIGMLGGAMKRDGVNLVETLDRLVQDPFLAPRLATAVQVGRTVGWQLPLGSRRRPASGDGYMLLGDAAGLIDPFTGEGIGNAMFSGRRAVAMAVQALTECDTGAASLSRYDDALWAEVGDELAVSARLQRIARFRPLLEFTIRKAARSPRVRDMICAMIANEFPRKALTRPAFYFDLLFR</sequence>
<dbReference type="PRINTS" id="PR00420">
    <property type="entry name" value="RNGMNOXGNASE"/>
</dbReference>
<comment type="caution">
    <text evidence="2">The sequence shown here is derived from an EMBL/GenBank/DDBJ whole genome shotgun (WGS) entry which is preliminary data.</text>
</comment>
<evidence type="ECO:0000313" key="2">
    <source>
        <dbReference type="EMBL" id="ROP81004.1"/>
    </source>
</evidence>
<name>A0A3N1KKR5_9PROT</name>
<dbReference type="GO" id="GO:0016628">
    <property type="term" value="F:oxidoreductase activity, acting on the CH-CH group of donors, NAD or NADP as acceptor"/>
    <property type="evidence" value="ECO:0007669"/>
    <property type="project" value="InterPro"/>
</dbReference>
<feature type="domain" description="FAD-binding" evidence="1">
    <location>
        <begin position="3"/>
        <end position="310"/>
    </location>
</feature>
<accession>A0A3N1KKR5</accession>
<dbReference type="PANTHER" id="PTHR42685">
    <property type="entry name" value="GERANYLGERANYL DIPHOSPHATE REDUCTASE"/>
    <property type="match status" value="1"/>
</dbReference>
<evidence type="ECO:0000259" key="1">
    <source>
        <dbReference type="Pfam" id="PF01494"/>
    </source>
</evidence>
<organism evidence="2 3">
    <name type="scientific">Stella humosa</name>
    <dbReference type="NCBI Taxonomy" id="94"/>
    <lineage>
        <taxon>Bacteria</taxon>
        <taxon>Pseudomonadati</taxon>
        <taxon>Pseudomonadota</taxon>
        <taxon>Alphaproteobacteria</taxon>
        <taxon>Rhodospirillales</taxon>
        <taxon>Stellaceae</taxon>
        <taxon>Stella</taxon>
    </lineage>
</organism>
<dbReference type="InterPro" id="IPR002938">
    <property type="entry name" value="FAD-bd"/>
</dbReference>
<dbReference type="InterPro" id="IPR050407">
    <property type="entry name" value="Geranylgeranyl_reductase"/>
</dbReference>